<dbReference type="InterPro" id="IPR015421">
    <property type="entry name" value="PyrdxlP-dep_Trfase_major"/>
</dbReference>
<feature type="region of interest" description="Disordered" evidence="2">
    <location>
        <begin position="1"/>
        <end position="22"/>
    </location>
</feature>
<evidence type="ECO:0000313" key="5">
    <source>
        <dbReference type="Proteomes" id="UP000298493"/>
    </source>
</evidence>
<dbReference type="InterPro" id="IPR000192">
    <property type="entry name" value="Aminotrans_V_dom"/>
</dbReference>
<dbReference type="OrthoDB" id="5978656at2759"/>
<keyword evidence="1" id="KW-0663">Pyridoxal phosphate</keyword>
<dbReference type="STRING" id="86259.A0A4Z1PM31"/>
<feature type="domain" description="Aminotransferase class V" evidence="3">
    <location>
        <begin position="81"/>
        <end position="273"/>
    </location>
</feature>
<accession>A0A4Z1PM31</accession>
<keyword evidence="4" id="KW-0808">Transferase</keyword>
<dbReference type="Proteomes" id="UP000298493">
    <property type="component" value="Unassembled WGS sequence"/>
</dbReference>
<evidence type="ECO:0000313" key="4">
    <source>
        <dbReference type="EMBL" id="TID26931.1"/>
    </source>
</evidence>
<dbReference type="Gene3D" id="3.40.640.10">
    <property type="entry name" value="Type I PLP-dependent aspartate aminotransferase-like (Major domain)"/>
    <property type="match status" value="1"/>
</dbReference>
<dbReference type="Pfam" id="PF00266">
    <property type="entry name" value="Aminotran_5"/>
    <property type="match status" value="1"/>
</dbReference>
<dbReference type="PANTHER" id="PTHR43092:SF2">
    <property type="entry name" value="HERCYNYLCYSTEINE SULFOXIDE LYASE"/>
    <property type="match status" value="1"/>
</dbReference>
<organism evidence="4 5">
    <name type="scientific">Venturia nashicola</name>
    <dbReference type="NCBI Taxonomy" id="86259"/>
    <lineage>
        <taxon>Eukaryota</taxon>
        <taxon>Fungi</taxon>
        <taxon>Dikarya</taxon>
        <taxon>Ascomycota</taxon>
        <taxon>Pezizomycotina</taxon>
        <taxon>Dothideomycetes</taxon>
        <taxon>Pleosporomycetidae</taxon>
        <taxon>Venturiales</taxon>
        <taxon>Venturiaceae</taxon>
        <taxon>Venturia</taxon>
    </lineage>
</organism>
<evidence type="ECO:0000259" key="3">
    <source>
        <dbReference type="Pfam" id="PF00266"/>
    </source>
</evidence>
<protein>
    <submittedName>
        <fullName evidence="4">PLP-dependent transferase</fullName>
    </submittedName>
</protein>
<dbReference type="InterPro" id="IPR015424">
    <property type="entry name" value="PyrdxlP-dep_Trfase"/>
</dbReference>
<name>A0A4Z1PM31_9PEZI</name>
<dbReference type="GO" id="GO:0016740">
    <property type="term" value="F:transferase activity"/>
    <property type="evidence" value="ECO:0007669"/>
    <property type="project" value="UniProtKB-KW"/>
</dbReference>
<keyword evidence="5" id="KW-1185">Reference proteome</keyword>
<dbReference type="PANTHER" id="PTHR43092">
    <property type="entry name" value="L-CYSTEINE DESULFHYDRASE"/>
    <property type="match status" value="1"/>
</dbReference>
<dbReference type="EMBL" id="SNSC02000002">
    <property type="protein sequence ID" value="TID26931.1"/>
    <property type="molecule type" value="Genomic_DNA"/>
</dbReference>
<sequence length="463" mass="51718">METAKLAIHKGHPFDGSTGSPDKAVTFGHSLKPDFLLDTEYRNLNHGSFGTYPSIVRDTLRSFQDQAEARPDQFIRYEYPKALDKSRVAMAKFLDVPVETITFVSNATTGINTVMRNLIFKPKDKIVYFSTIYGACGKTVSYITETTAAEAVKIEVTYPVSDEWIVGEFERVVRGEKEAGNNVKVAIFDTVVSMPGVRVPFERLTAACKDLGVLSCVDGAHGVGHVELDLGKLDCDFFVSNCHKWLFVPRGCAVFYVPIRNQHLIRSTLPTSHGFTPLPFTDRGYTPRPGKSIENPLPPSSKSAYITNFQFVGTIDNAPYLCIPTALDYRQKLGGEAAIRKYCHSLARTAARIVSEALGTEILENEEGTLGNCCMSNVKLPLSLAEITTMAKTEDVGMMMLNWIYGVLVREFNTFMAIVWFGDAWWVRFSAQVYLEEKDFEWAAEVLKEVCARILKGEFLQEK</sequence>
<dbReference type="AlphaFoldDB" id="A0A4Z1PM31"/>
<evidence type="ECO:0000256" key="1">
    <source>
        <dbReference type="ARBA" id="ARBA00022898"/>
    </source>
</evidence>
<dbReference type="SUPFAM" id="SSF53383">
    <property type="entry name" value="PLP-dependent transferases"/>
    <property type="match status" value="1"/>
</dbReference>
<reference evidence="4 5" key="1">
    <citation type="submission" date="2019-04" db="EMBL/GenBank/DDBJ databases">
        <title>High contiguity whole genome sequence and gene annotation resource for two Venturia nashicola isolates.</title>
        <authorList>
            <person name="Prokchorchik M."/>
            <person name="Won K."/>
            <person name="Lee Y."/>
            <person name="Choi E.D."/>
            <person name="Segonzac C."/>
            <person name="Sohn K.H."/>
        </authorList>
    </citation>
    <scope>NUCLEOTIDE SEQUENCE [LARGE SCALE GENOMIC DNA]</scope>
    <source>
        <strain evidence="4 5">PRI2</strain>
    </source>
</reference>
<gene>
    <name evidence="4" type="ORF">E6O75_ATG01424</name>
</gene>
<evidence type="ECO:0000256" key="2">
    <source>
        <dbReference type="SAM" id="MobiDB-lite"/>
    </source>
</evidence>
<comment type="caution">
    <text evidence="4">The sequence shown here is derived from an EMBL/GenBank/DDBJ whole genome shotgun (WGS) entry which is preliminary data.</text>
</comment>
<proteinExistence type="predicted"/>